<evidence type="ECO:0000313" key="2">
    <source>
        <dbReference type="EMBL" id="GFG52771.1"/>
    </source>
</evidence>
<comment type="caution">
    <text evidence="3">The sequence shown here is derived from an EMBL/GenBank/DDBJ whole genome shotgun (WGS) entry which is preliminary data.</text>
</comment>
<dbReference type="Proteomes" id="UP000465302">
    <property type="component" value="Unassembled WGS sequence"/>
</dbReference>
<reference evidence="2" key="3">
    <citation type="submission" date="2020-02" db="EMBL/GenBank/DDBJ databases">
        <authorList>
            <person name="Matsumoto Y."/>
            <person name="Motooka D."/>
            <person name="Nakamura S."/>
        </authorList>
    </citation>
    <scope>NUCLEOTIDE SEQUENCE</scope>
    <source>
        <strain evidence="2">JCM 6377</strain>
    </source>
</reference>
<dbReference type="AlphaFoldDB" id="A0A2A7NG38"/>
<name>A0A2A7NG38_MYCAG</name>
<reference evidence="3 4" key="1">
    <citation type="submission" date="2017-10" db="EMBL/GenBank/DDBJ databases">
        <title>The new phylogeny of genus Mycobacterium.</title>
        <authorList>
            <person name="Tortoli E."/>
            <person name="Trovato A."/>
            <person name="Cirillo D.M."/>
        </authorList>
    </citation>
    <scope>NUCLEOTIDE SEQUENCE [LARGE SCALE GENOMIC DNA]</scope>
    <source>
        <strain evidence="3 4">CCUG37673</strain>
    </source>
</reference>
<reference evidence="2 5" key="2">
    <citation type="journal article" date="2019" name="Emerg. Microbes Infect.">
        <title>Comprehensive subspecies identification of 175 nontuberculous mycobacteria species based on 7547 genomic profiles.</title>
        <authorList>
            <person name="Matsumoto Y."/>
            <person name="Kinjo T."/>
            <person name="Motooka D."/>
            <person name="Nabeya D."/>
            <person name="Jung N."/>
            <person name="Uechi K."/>
            <person name="Horii T."/>
            <person name="Iida T."/>
            <person name="Fujita J."/>
            <person name="Nakamura S."/>
        </authorList>
    </citation>
    <scope>NUCLEOTIDE SEQUENCE [LARGE SCALE GENOMIC DNA]</scope>
    <source>
        <strain evidence="2 5">JCM 6377</strain>
    </source>
</reference>
<gene>
    <name evidence="3" type="ORF">CQY20_01960</name>
    <name evidence="2" type="ORF">MAGR_42120</name>
</gene>
<feature type="region of interest" description="Disordered" evidence="1">
    <location>
        <begin position="255"/>
        <end position="276"/>
    </location>
</feature>
<dbReference type="EMBL" id="PDCP01000002">
    <property type="protein sequence ID" value="PEG42776.1"/>
    <property type="molecule type" value="Genomic_DNA"/>
</dbReference>
<evidence type="ECO:0000313" key="3">
    <source>
        <dbReference type="EMBL" id="PEG42776.1"/>
    </source>
</evidence>
<evidence type="ECO:0000313" key="5">
    <source>
        <dbReference type="Proteomes" id="UP000465302"/>
    </source>
</evidence>
<dbReference type="RefSeq" id="WP_097937960.1">
    <property type="nucleotide sequence ID" value="NZ_BLKS01000001.1"/>
</dbReference>
<evidence type="ECO:0000313" key="4">
    <source>
        <dbReference type="Proteomes" id="UP000220914"/>
    </source>
</evidence>
<protein>
    <submittedName>
        <fullName evidence="3">Uncharacterized protein</fullName>
    </submittedName>
</protein>
<evidence type="ECO:0000256" key="1">
    <source>
        <dbReference type="SAM" id="MobiDB-lite"/>
    </source>
</evidence>
<dbReference type="Proteomes" id="UP000220914">
    <property type="component" value="Unassembled WGS sequence"/>
</dbReference>
<dbReference type="EMBL" id="BLKS01000001">
    <property type="protein sequence ID" value="GFG52771.1"/>
    <property type="molecule type" value="Genomic_DNA"/>
</dbReference>
<dbReference type="OrthoDB" id="4614079at2"/>
<organism evidence="3 4">
    <name type="scientific">Mycolicibacterium agri</name>
    <name type="common">Mycobacterium agri</name>
    <dbReference type="NCBI Taxonomy" id="36811"/>
    <lineage>
        <taxon>Bacteria</taxon>
        <taxon>Bacillati</taxon>
        <taxon>Actinomycetota</taxon>
        <taxon>Actinomycetes</taxon>
        <taxon>Mycobacteriales</taxon>
        <taxon>Mycobacteriaceae</taxon>
        <taxon>Mycolicibacterium</taxon>
    </lineage>
</organism>
<keyword evidence="4" id="KW-1185">Reference proteome</keyword>
<proteinExistence type="predicted"/>
<accession>A0A2A7NG38</accession>
<sequence length="276" mass="28379">MADAIKIKTVLAVGILVLAVVISGAGTPVARADTPPAQLKSATVKGTTLTYTFSLQSNDNVGGIWLTVRERDNPDRVIIDGRDVNIHPLPPPFRDITRTAEGMPENTPVCVSIVVWEYVHLGFNEDPSPPSNTICTDPAKTAAQADVALQTIRGNDSPPASASPAYLVIVRNVSDVDATGVVVDISTSGVAKLGDQSVVTPGWTANGFSCAPVAPVGGQSSAMRCTGGTVAKGKEINPAVIVTFDRPGIGAIHAQVSGAGDTTPGNNGTALPLTPR</sequence>